<dbReference type="EMBL" id="JALLAZ020000667">
    <property type="protein sequence ID" value="KAL3789847.1"/>
    <property type="molecule type" value="Genomic_DNA"/>
</dbReference>
<organism evidence="1 2">
    <name type="scientific">Stephanodiscus triporus</name>
    <dbReference type="NCBI Taxonomy" id="2934178"/>
    <lineage>
        <taxon>Eukaryota</taxon>
        <taxon>Sar</taxon>
        <taxon>Stramenopiles</taxon>
        <taxon>Ochrophyta</taxon>
        <taxon>Bacillariophyta</taxon>
        <taxon>Coscinodiscophyceae</taxon>
        <taxon>Thalassiosirophycidae</taxon>
        <taxon>Stephanodiscales</taxon>
        <taxon>Stephanodiscaceae</taxon>
        <taxon>Stephanodiscus</taxon>
    </lineage>
</organism>
<dbReference type="Proteomes" id="UP001530315">
    <property type="component" value="Unassembled WGS sequence"/>
</dbReference>
<protein>
    <submittedName>
        <fullName evidence="1">Uncharacterized protein</fullName>
    </submittedName>
</protein>
<evidence type="ECO:0000313" key="2">
    <source>
        <dbReference type="Proteomes" id="UP001530315"/>
    </source>
</evidence>
<accession>A0ABD3PPX3</accession>
<reference evidence="1 2" key="1">
    <citation type="submission" date="2024-10" db="EMBL/GenBank/DDBJ databases">
        <title>Updated reference genomes for cyclostephanoid diatoms.</title>
        <authorList>
            <person name="Roberts W.R."/>
            <person name="Alverson A.J."/>
        </authorList>
    </citation>
    <scope>NUCLEOTIDE SEQUENCE [LARGE SCALE GENOMIC DNA]</scope>
    <source>
        <strain evidence="1 2">AJA276-08</strain>
    </source>
</reference>
<proteinExistence type="predicted"/>
<gene>
    <name evidence="1" type="ORF">ACHAW5_010977</name>
</gene>
<comment type="caution">
    <text evidence="1">The sequence shown here is derived from an EMBL/GenBank/DDBJ whole genome shotgun (WGS) entry which is preliminary data.</text>
</comment>
<name>A0ABD3PPX3_9STRA</name>
<keyword evidence="2" id="KW-1185">Reference proteome</keyword>
<dbReference type="AlphaFoldDB" id="A0ABD3PPX3"/>
<evidence type="ECO:0000313" key="1">
    <source>
        <dbReference type="EMBL" id="KAL3789847.1"/>
    </source>
</evidence>
<sequence length="69" mass="7161">MEKSRGGSGGFAAANSSLIRNADEGTSGAGKSICCLHLTRTLADLDAAIAQLAYCKALPFSFGECPYFQ</sequence>